<gene>
    <name evidence="2" type="ORF">B0T24DRAFT_596236</name>
</gene>
<reference evidence="2" key="2">
    <citation type="submission" date="2023-06" db="EMBL/GenBank/DDBJ databases">
        <authorList>
            <consortium name="Lawrence Berkeley National Laboratory"/>
            <person name="Haridas S."/>
            <person name="Hensen N."/>
            <person name="Bonometti L."/>
            <person name="Westerberg I."/>
            <person name="Brannstrom I.O."/>
            <person name="Guillou S."/>
            <person name="Cros-Aarteil S."/>
            <person name="Calhoun S."/>
            <person name="Kuo A."/>
            <person name="Mondo S."/>
            <person name="Pangilinan J."/>
            <person name="Riley R."/>
            <person name="Labutti K."/>
            <person name="Andreopoulos B."/>
            <person name="Lipzen A."/>
            <person name="Chen C."/>
            <person name="Yanf M."/>
            <person name="Daum C."/>
            <person name="Ng V."/>
            <person name="Clum A."/>
            <person name="Steindorff A."/>
            <person name="Ohm R."/>
            <person name="Martin F."/>
            <person name="Silar P."/>
            <person name="Natvig D."/>
            <person name="Lalanne C."/>
            <person name="Gautier V."/>
            <person name="Ament-Velasquez S.L."/>
            <person name="Kruys A."/>
            <person name="Hutchinson M.I."/>
            <person name="Powell A.J."/>
            <person name="Barry K."/>
            <person name="Miller A.N."/>
            <person name="Grigoriev I.V."/>
            <person name="Debuchy R."/>
            <person name="Gladieux P."/>
            <person name="Thoren M.H."/>
            <person name="Johannesson H."/>
        </authorList>
    </citation>
    <scope>NUCLEOTIDE SEQUENCE</scope>
    <source>
        <strain evidence="2">CBS 958.72</strain>
    </source>
</reference>
<dbReference type="InterPro" id="IPR011009">
    <property type="entry name" value="Kinase-like_dom_sf"/>
</dbReference>
<dbReference type="Proteomes" id="UP001287356">
    <property type="component" value="Unassembled WGS sequence"/>
</dbReference>
<dbReference type="InterPro" id="IPR000719">
    <property type="entry name" value="Prot_kinase_dom"/>
</dbReference>
<evidence type="ECO:0000259" key="1">
    <source>
        <dbReference type="PROSITE" id="PS50011"/>
    </source>
</evidence>
<organism evidence="2 3">
    <name type="scientific">Lasiosphaeria ovina</name>
    <dbReference type="NCBI Taxonomy" id="92902"/>
    <lineage>
        <taxon>Eukaryota</taxon>
        <taxon>Fungi</taxon>
        <taxon>Dikarya</taxon>
        <taxon>Ascomycota</taxon>
        <taxon>Pezizomycotina</taxon>
        <taxon>Sordariomycetes</taxon>
        <taxon>Sordariomycetidae</taxon>
        <taxon>Sordariales</taxon>
        <taxon>Lasiosphaeriaceae</taxon>
        <taxon>Lasiosphaeria</taxon>
    </lineage>
</organism>
<feature type="domain" description="Protein kinase" evidence="1">
    <location>
        <begin position="46"/>
        <end position="349"/>
    </location>
</feature>
<dbReference type="PANTHER" id="PTHR37542:SF1">
    <property type="entry name" value="PRION-INHIBITION AND PROPAGATION HELO DOMAIN-CONTAINING PROTEIN"/>
    <property type="match status" value="1"/>
</dbReference>
<evidence type="ECO:0000313" key="2">
    <source>
        <dbReference type="EMBL" id="KAK3369499.1"/>
    </source>
</evidence>
<protein>
    <recommendedName>
        <fullName evidence="1">Protein kinase domain-containing protein</fullName>
    </recommendedName>
</protein>
<reference evidence="2" key="1">
    <citation type="journal article" date="2023" name="Mol. Phylogenet. Evol.">
        <title>Genome-scale phylogeny and comparative genomics of the fungal order Sordariales.</title>
        <authorList>
            <person name="Hensen N."/>
            <person name="Bonometti L."/>
            <person name="Westerberg I."/>
            <person name="Brannstrom I.O."/>
            <person name="Guillou S."/>
            <person name="Cros-Aarteil S."/>
            <person name="Calhoun S."/>
            <person name="Haridas S."/>
            <person name="Kuo A."/>
            <person name="Mondo S."/>
            <person name="Pangilinan J."/>
            <person name="Riley R."/>
            <person name="LaButti K."/>
            <person name="Andreopoulos B."/>
            <person name="Lipzen A."/>
            <person name="Chen C."/>
            <person name="Yan M."/>
            <person name="Daum C."/>
            <person name="Ng V."/>
            <person name="Clum A."/>
            <person name="Steindorff A."/>
            <person name="Ohm R.A."/>
            <person name="Martin F."/>
            <person name="Silar P."/>
            <person name="Natvig D.O."/>
            <person name="Lalanne C."/>
            <person name="Gautier V."/>
            <person name="Ament-Velasquez S.L."/>
            <person name="Kruys A."/>
            <person name="Hutchinson M.I."/>
            <person name="Powell A.J."/>
            <person name="Barry K."/>
            <person name="Miller A.N."/>
            <person name="Grigoriev I.V."/>
            <person name="Debuchy R."/>
            <person name="Gladieux P."/>
            <person name="Hiltunen Thoren M."/>
            <person name="Johannesson H."/>
        </authorList>
    </citation>
    <scope>NUCLEOTIDE SEQUENCE</scope>
    <source>
        <strain evidence="2">CBS 958.72</strain>
    </source>
</reference>
<proteinExistence type="predicted"/>
<accession>A0AAE0K3Y9</accession>
<comment type="caution">
    <text evidence="2">The sequence shown here is derived from an EMBL/GenBank/DDBJ whole genome shotgun (WGS) entry which is preliminary data.</text>
</comment>
<dbReference type="GO" id="GO:0005524">
    <property type="term" value="F:ATP binding"/>
    <property type="evidence" value="ECO:0007669"/>
    <property type="project" value="InterPro"/>
</dbReference>
<dbReference type="PROSITE" id="PS50011">
    <property type="entry name" value="PROTEIN_KINASE_DOM"/>
    <property type="match status" value="1"/>
</dbReference>
<keyword evidence="3" id="KW-1185">Reference proteome</keyword>
<dbReference type="PANTHER" id="PTHR37542">
    <property type="entry name" value="HELO DOMAIN-CONTAINING PROTEIN-RELATED"/>
    <property type="match status" value="1"/>
</dbReference>
<dbReference type="EMBL" id="JAULSN010000006">
    <property type="protein sequence ID" value="KAK3369499.1"/>
    <property type="molecule type" value="Genomic_DNA"/>
</dbReference>
<evidence type="ECO:0000313" key="3">
    <source>
        <dbReference type="Proteomes" id="UP001287356"/>
    </source>
</evidence>
<dbReference type="SUPFAM" id="SSF56112">
    <property type="entry name" value="Protein kinase-like (PK-like)"/>
    <property type="match status" value="1"/>
</dbReference>
<name>A0AAE0K3Y9_9PEZI</name>
<dbReference type="GO" id="GO:0004672">
    <property type="term" value="F:protein kinase activity"/>
    <property type="evidence" value="ECO:0007669"/>
    <property type="project" value="InterPro"/>
</dbReference>
<sequence length="349" mass="39378">MSLNVFRISHALSLPLQAAVLGDKAVIRIQRDQHLLHDPALPVIGPLYVETRNEGADSTLRLETDIPGSEIAFPRLRNLSPDDEERRPRSLATLDNDIPVWIEWRYYEGVFRKDYDDDDDNEDDGKHPAPPRFVVQRISRLARLLSDQETPSEFLVPECVGYVHDKERSRFGFVFESLSPAPSQKPSLTVRIRIAYMVATSIWYLHATNWLHKGLRSENVVFECGSATVDVRHKKPFVCGFDYSRPAIIGEKTEQPLENPLHDMYRHPKVQFSVPREGRSGFNKLHDVYSLGVVLFEIAVWKPIHTVLGFGSPGPIKTSMVKSVQSSLLEAENIALIESEAGDAVASTV</sequence>
<dbReference type="AlphaFoldDB" id="A0AAE0K3Y9"/>
<dbReference type="Gene3D" id="1.10.510.10">
    <property type="entry name" value="Transferase(Phosphotransferase) domain 1"/>
    <property type="match status" value="1"/>
</dbReference>